<keyword evidence="3" id="KW-1185">Reference proteome</keyword>
<feature type="region of interest" description="Disordered" evidence="1">
    <location>
        <begin position="278"/>
        <end position="316"/>
    </location>
</feature>
<feature type="compositionally biased region" description="Low complexity" evidence="1">
    <location>
        <begin position="525"/>
        <end position="537"/>
    </location>
</feature>
<sequence>MIPASRIPSRAELTARTESSLSYPCDPDDQPPACSEGGVARNGGVAQSSDRKEDFGATQGLSNKRDNIDRVQEASALRSRRLFRPLSWLPWSQSSPAPYYPRSQSVHLSKAPSISTVARSVISAPILTSTTNMDVARAEGVLCGEMSDMTFGRTRWDPVAGWIDTSLEEEPGNGTSFENPRSKVPRGVARVSKSPKNMTRLKKGRIVKLGDIIRKKVKAVPVRFRSREAGSRIVSSNNESSDEHAACGSSDKHVQVGMLNLYKGKMRGLTENGHYRRKSLNSSKGLAKAQQDPPLLGDFTNEPILDTEAGPELSDNEESVFGSLTKSFASAVDRLDFHSPLRRNLPLLKSQSSFFTQTKACNGDEAGCLDRQRQSPAMIAPTLEPDNTSRVSAVAAVSEPVKTAVNDLAMQNNAPTPVLFSTEPNQYVDAKPLSGNPCGVNPLRMHPPGAFANPPSAGPRMITVSADAAPSPPEQQTPKASNQCDEDGDMASLQDAPIYSPSLGDLSHYARDTPPSHQRRRTETSRPAPTNPTPTRAGMLPARKTPIERHGTLLKKSRSGLFSISKSSKTINPRDNGTASPLHHRDVNQQVKVNQERTVKKSRSLQFGGLFRKNSQPNSGKRAPSEVPFQPTTPSPLRNVTRVSHGSDKTSGKVDNGLPPMRFTKK</sequence>
<dbReference type="AlphaFoldDB" id="A0A0D1YTP0"/>
<evidence type="ECO:0000313" key="2">
    <source>
        <dbReference type="EMBL" id="KIW18601.1"/>
    </source>
</evidence>
<organism evidence="2 3">
    <name type="scientific">Exophiala spinifera</name>
    <dbReference type="NCBI Taxonomy" id="91928"/>
    <lineage>
        <taxon>Eukaryota</taxon>
        <taxon>Fungi</taxon>
        <taxon>Dikarya</taxon>
        <taxon>Ascomycota</taxon>
        <taxon>Pezizomycotina</taxon>
        <taxon>Eurotiomycetes</taxon>
        <taxon>Chaetothyriomycetidae</taxon>
        <taxon>Chaetothyriales</taxon>
        <taxon>Herpotrichiellaceae</taxon>
        <taxon>Exophiala</taxon>
    </lineage>
</organism>
<feature type="region of interest" description="Disordered" evidence="1">
    <location>
        <begin position="449"/>
        <end position="544"/>
    </location>
</feature>
<feature type="compositionally biased region" description="Polar residues" evidence="1">
    <location>
        <begin position="630"/>
        <end position="644"/>
    </location>
</feature>
<dbReference type="VEuPathDB" id="FungiDB:PV08_02890"/>
<feature type="region of interest" description="Disordered" evidence="1">
    <location>
        <begin position="607"/>
        <end position="666"/>
    </location>
</feature>
<dbReference type="HOGENOM" id="CLU_023042_0_0_1"/>
<feature type="region of interest" description="Disordered" evidence="1">
    <location>
        <begin position="168"/>
        <end position="195"/>
    </location>
</feature>
<feature type="region of interest" description="Disordered" evidence="1">
    <location>
        <begin position="1"/>
        <end position="65"/>
    </location>
</feature>
<name>A0A0D1YTP0_9EURO</name>
<evidence type="ECO:0000313" key="3">
    <source>
        <dbReference type="Proteomes" id="UP000053328"/>
    </source>
</evidence>
<dbReference type="Proteomes" id="UP000053328">
    <property type="component" value="Unassembled WGS sequence"/>
</dbReference>
<dbReference type="OrthoDB" id="4117985at2759"/>
<dbReference type="RefSeq" id="XP_016238817.1">
    <property type="nucleotide sequence ID" value="XM_016377247.1"/>
</dbReference>
<proteinExistence type="predicted"/>
<evidence type="ECO:0000256" key="1">
    <source>
        <dbReference type="SAM" id="MobiDB-lite"/>
    </source>
</evidence>
<gene>
    <name evidence="2" type="ORF">PV08_02890</name>
</gene>
<reference evidence="2 3" key="1">
    <citation type="submission" date="2015-01" db="EMBL/GenBank/DDBJ databases">
        <title>The Genome Sequence of Exophiala spinifera CBS89968.</title>
        <authorList>
            <consortium name="The Broad Institute Genomics Platform"/>
            <person name="Cuomo C."/>
            <person name="de Hoog S."/>
            <person name="Gorbushina A."/>
            <person name="Stielow B."/>
            <person name="Teixiera M."/>
            <person name="Abouelleil A."/>
            <person name="Chapman S.B."/>
            <person name="Priest M."/>
            <person name="Young S.K."/>
            <person name="Wortman J."/>
            <person name="Nusbaum C."/>
            <person name="Birren B."/>
        </authorList>
    </citation>
    <scope>NUCLEOTIDE SEQUENCE [LARGE SCALE GENOMIC DNA]</scope>
    <source>
        <strain evidence="2 3">CBS 89968</strain>
    </source>
</reference>
<dbReference type="GeneID" id="27329973"/>
<dbReference type="EMBL" id="KN847493">
    <property type="protein sequence ID" value="KIW18601.1"/>
    <property type="molecule type" value="Genomic_DNA"/>
</dbReference>
<accession>A0A0D1YTP0</accession>
<protein>
    <submittedName>
        <fullName evidence="2">Uncharacterized protein</fullName>
    </submittedName>
</protein>